<organism evidence="1 2">
    <name type="scientific">Stenotrophomonas maltophilia</name>
    <name type="common">Pseudomonas maltophilia</name>
    <name type="synonym">Xanthomonas maltophilia</name>
    <dbReference type="NCBI Taxonomy" id="40324"/>
    <lineage>
        <taxon>Bacteria</taxon>
        <taxon>Pseudomonadati</taxon>
        <taxon>Pseudomonadota</taxon>
        <taxon>Gammaproteobacteria</taxon>
        <taxon>Lysobacterales</taxon>
        <taxon>Lysobacteraceae</taxon>
        <taxon>Stenotrophomonas</taxon>
        <taxon>Stenotrophomonas maltophilia group</taxon>
    </lineage>
</organism>
<protein>
    <submittedName>
        <fullName evidence="1">Uncharacterized protein</fullName>
    </submittedName>
</protein>
<evidence type="ECO:0000313" key="1">
    <source>
        <dbReference type="EMBL" id="PJL25916.1"/>
    </source>
</evidence>
<dbReference type="AlphaFoldDB" id="A0A2J0U9B4"/>
<evidence type="ECO:0000313" key="2">
    <source>
        <dbReference type="Proteomes" id="UP000230167"/>
    </source>
</evidence>
<name>A0A2J0U9B4_STEMA</name>
<dbReference type="EMBL" id="NEQV01000005">
    <property type="protein sequence ID" value="PJL25916.1"/>
    <property type="molecule type" value="Genomic_DNA"/>
</dbReference>
<comment type="caution">
    <text evidence="1">The sequence shown here is derived from an EMBL/GenBank/DDBJ whole genome shotgun (WGS) entry which is preliminary data.</text>
</comment>
<sequence>MTPVVGNPFARDVPSDAFGATDRELARKLGMTLPSPASPGEVRETRERMFLALPENSNISASDASFSAWKEAQGRAFDEALAQRRRLDDYQLMEAARDRSVAAR</sequence>
<proteinExistence type="predicted"/>
<reference evidence="1 2" key="1">
    <citation type="journal article" date="2017" name="Front. Microbiol.">
        <title>Double-Face Meets the Bacterial World: The Opportunistic Pathogen Stenotrophomonas maltophilia.</title>
        <authorList>
            <person name="Lira F."/>
            <person name="Berg G."/>
            <person name="Martinez J.L."/>
        </authorList>
    </citation>
    <scope>NUCLEOTIDE SEQUENCE [LARGE SCALE GENOMIC DNA]</scope>
    <source>
        <strain evidence="1 2">EA1</strain>
    </source>
</reference>
<accession>A0A2J0U9B4</accession>
<gene>
    <name evidence="1" type="ORF">B9Y64_15440</name>
</gene>
<dbReference type="Proteomes" id="UP000230167">
    <property type="component" value="Unassembled WGS sequence"/>
</dbReference>